<dbReference type="SUPFAM" id="SSF53474">
    <property type="entry name" value="alpha/beta-Hydrolases"/>
    <property type="match status" value="1"/>
</dbReference>
<proteinExistence type="inferred from homology"/>
<dbReference type="PANTHER" id="PTHR43248:SF2">
    <property type="entry name" value="PROLYL AMINOPEPTIDASE"/>
    <property type="match status" value="1"/>
</dbReference>
<dbReference type="AlphaFoldDB" id="A0A6A6JQY5"/>
<keyword evidence="2" id="KW-0378">Hydrolase</keyword>
<dbReference type="RefSeq" id="XP_033655847.1">
    <property type="nucleotide sequence ID" value="XM_033796304.1"/>
</dbReference>
<dbReference type="Pfam" id="PF00561">
    <property type="entry name" value="Abhydrolase_1"/>
    <property type="match status" value="1"/>
</dbReference>
<evidence type="ECO:0000256" key="2">
    <source>
        <dbReference type="ARBA" id="ARBA00022801"/>
    </source>
</evidence>
<dbReference type="GO" id="GO:0008233">
    <property type="term" value="F:peptidase activity"/>
    <property type="evidence" value="ECO:0007669"/>
    <property type="project" value="InterPro"/>
</dbReference>
<protein>
    <submittedName>
        <fullName evidence="4">Proline iminopeptidase</fullName>
    </submittedName>
</protein>
<keyword evidence="5" id="KW-1185">Reference proteome</keyword>
<dbReference type="GeneID" id="54549479"/>
<evidence type="ECO:0000259" key="3">
    <source>
        <dbReference type="Pfam" id="PF00561"/>
    </source>
</evidence>
<dbReference type="EMBL" id="ML986488">
    <property type="protein sequence ID" value="KAF2278308.1"/>
    <property type="molecule type" value="Genomic_DNA"/>
</dbReference>
<gene>
    <name evidence="4" type="ORF">EI97DRAFT_394574</name>
</gene>
<evidence type="ECO:0000313" key="5">
    <source>
        <dbReference type="Proteomes" id="UP000800097"/>
    </source>
</evidence>
<evidence type="ECO:0000313" key="4">
    <source>
        <dbReference type="EMBL" id="KAF2278308.1"/>
    </source>
</evidence>
<dbReference type="InterPro" id="IPR051601">
    <property type="entry name" value="Serine_prot/Carboxylest_S33"/>
</dbReference>
<dbReference type="InterPro" id="IPR000073">
    <property type="entry name" value="AB_hydrolase_1"/>
</dbReference>
<sequence length="459" mass="52356">MIQAAKILEQRSHLVPGKLRITEHFFQVPRDYSNPASGTIELFARSARKFERPAVEKPEDPKSQPPWIVYLQGGPGFQCGQPQDFRFTDNLLEKGYQVLCLDQRGTGLSTAISESSLQLRGMEDVQTNYLKSFRADSIVKDCEAIRQALTAEYPDDQKKWSIMGQSFGGFCCTTYLSFYPEGVKEAFIFGGLPPARDGPDEVYERLYRRVKERNVQYYQKFPEDVERVKKIVKFLGQNGDTTVRVQGGEGYLTARRFLQLGLMFGGHGGIDTVHDLVLKADTDLRQFGHLTHPTITAIEACQSFDSNVLYALLHEPIYCSGPGQASNWSAHRMMQKYPDFIPDPSRDAPILFTGEMIYPFMFDCYPELRKLKQVGEMLASTSDWPKLYDWEQLARNEVPVYAAVYYDDMYVDFDLSMETASKIKGCKTFVTNAMYHNAVRAKWHEVMAGVWALRDDVID</sequence>
<name>A0A6A6JQY5_WESOR</name>
<dbReference type="InterPro" id="IPR002410">
    <property type="entry name" value="Peptidase_S33"/>
</dbReference>
<evidence type="ECO:0000256" key="1">
    <source>
        <dbReference type="ARBA" id="ARBA00010088"/>
    </source>
</evidence>
<dbReference type="InterPro" id="IPR029058">
    <property type="entry name" value="AB_hydrolase_fold"/>
</dbReference>
<comment type="similarity">
    <text evidence="1">Belongs to the peptidase S33 family.</text>
</comment>
<dbReference type="OrthoDB" id="1898734at2759"/>
<organism evidence="4 5">
    <name type="scientific">Westerdykella ornata</name>
    <dbReference type="NCBI Taxonomy" id="318751"/>
    <lineage>
        <taxon>Eukaryota</taxon>
        <taxon>Fungi</taxon>
        <taxon>Dikarya</taxon>
        <taxon>Ascomycota</taxon>
        <taxon>Pezizomycotina</taxon>
        <taxon>Dothideomycetes</taxon>
        <taxon>Pleosporomycetidae</taxon>
        <taxon>Pleosporales</taxon>
        <taxon>Sporormiaceae</taxon>
        <taxon>Westerdykella</taxon>
    </lineage>
</organism>
<dbReference type="Proteomes" id="UP000800097">
    <property type="component" value="Unassembled WGS sequence"/>
</dbReference>
<dbReference type="Gene3D" id="3.40.50.1820">
    <property type="entry name" value="alpha/beta hydrolase"/>
    <property type="match status" value="1"/>
</dbReference>
<dbReference type="PANTHER" id="PTHR43248">
    <property type="entry name" value="2-SUCCINYL-6-HYDROXY-2,4-CYCLOHEXADIENE-1-CARBOXYLATE SYNTHASE"/>
    <property type="match status" value="1"/>
</dbReference>
<dbReference type="PRINTS" id="PR00793">
    <property type="entry name" value="PROAMNOPTASE"/>
</dbReference>
<feature type="domain" description="AB hydrolase-1" evidence="3">
    <location>
        <begin position="66"/>
        <end position="229"/>
    </location>
</feature>
<accession>A0A6A6JQY5</accession>
<reference evidence="4" key="1">
    <citation type="journal article" date="2020" name="Stud. Mycol.">
        <title>101 Dothideomycetes genomes: a test case for predicting lifestyles and emergence of pathogens.</title>
        <authorList>
            <person name="Haridas S."/>
            <person name="Albert R."/>
            <person name="Binder M."/>
            <person name="Bloem J."/>
            <person name="Labutti K."/>
            <person name="Salamov A."/>
            <person name="Andreopoulos B."/>
            <person name="Baker S."/>
            <person name="Barry K."/>
            <person name="Bills G."/>
            <person name="Bluhm B."/>
            <person name="Cannon C."/>
            <person name="Castanera R."/>
            <person name="Culley D."/>
            <person name="Daum C."/>
            <person name="Ezra D."/>
            <person name="Gonzalez J."/>
            <person name="Henrissat B."/>
            <person name="Kuo A."/>
            <person name="Liang C."/>
            <person name="Lipzen A."/>
            <person name="Lutzoni F."/>
            <person name="Magnuson J."/>
            <person name="Mondo S."/>
            <person name="Nolan M."/>
            <person name="Ohm R."/>
            <person name="Pangilinan J."/>
            <person name="Park H.-J."/>
            <person name="Ramirez L."/>
            <person name="Alfaro M."/>
            <person name="Sun H."/>
            <person name="Tritt A."/>
            <person name="Yoshinaga Y."/>
            <person name="Zwiers L.-H."/>
            <person name="Turgeon B."/>
            <person name="Goodwin S."/>
            <person name="Spatafora J."/>
            <person name="Crous P."/>
            <person name="Grigoriev I."/>
        </authorList>
    </citation>
    <scope>NUCLEOTIDE SEQUENCE</scope>
    <source>
        <strain evidence="4">CBS 379.55</strain>
    </source>
</reference>
<dbReference type="GO" id="GO:0006508">
    <property type="term" value="P:proteolysis"/>
    <property type="evidence" value="ECO:0007669"/>
    <property type="project" value="InterPro"/>
</dbReference>